<dbReference type="STRING" id="560819.SAMN05428998_10933"/>
<dbReference type="AlphaFoldDB" id="A0A1Y6BSU9"/>
<comment type="function">
    <text evidence="2">Antitoxin component of a type II toxin-antitoxin (TA) system.</text>
</comment>
<evidence type="ECO:0000313" key="4">
    <source>
        <dbReference type="Proteomes" id="UP000192917"/>
    </source>
</evidence>
<name>A0A1Y6BSU9_9PROT</name>
<proteinExistence type="inferred from homology"/>
<dbReference type="InterPro" id="IPR006442">
    <property type="entry name" value="Antitoxin_Phd/YefM"/>
</dbReference>
<sequence length="77" mass="8382">MRQFTVHAAKTNLSKLIEAALAGEEIVIAKGSTPVVRLVPVAKCAFKVGLLEGRLGRGPDFFEPMEEGDLELWEGSR</sequence>
<evidence type="ECO:0000313" key="3">
    <source>
        <dbReference type="EMBL" id="SMF26875.1"/>
    </source>
</evidence>
<gene>
    <name evidence="3" type="ORF">SAMN05428998_10933</name>
</gene>
<evidence type="ECO:0000256" key="2">
    <source>
        <dbReference type="RuleBase" id="RU362080"/>
    </source>
</evidence>
<evidence type="ECO:0000256" key="1">
    <source>
        <dbReference type="ARBA" id="ARBA00009981"/>
    </source>
</evidence>
<dbReference type="RefSeq" id="WP_085123095.1">
    <property type="nucleotide sequence ID" value="NZ_FWZX01000009.1"/>
</dbReference>
<protein>
    <recommendedName>
        <fullName evidence="2">Antitoxin</fullName>
    </recommendedName>
</protein>
<dbReference type="NCBIfam" id="TIGR01552">
    <property type="entry name" value="phd_fam"/>
    <property type="match status" value="1"/>
</dbReference>
<accession>A0A1Y6BSU9</accession>
<reference evidence="3 4" key="1">
    <citation type="submission" date="2017-04" db="EMBL/GenBank/DDBJ databases">
        <authorList>
            <person name="Afonso C.L."/>
            <person name="Miller P.J."/>
            <person name="Scott M.A."/>
            <person name="Spackman E."/>
            <person name="Goraichik I."/>
            <person name="Dimitrov K.M."/>
            <person name="Suarez D.L."/>
            <person name="Swayne D.E."/>
        </authorList>
    </citation>
    <scope>NUCLEOTIDE SEQUENCE [LARGE SCALE GENOMIC DNA]</scope>
    <source>
        <strain evidence="3 4">USBA 355</strain>
    </source>
</reference>
<dbReference type="SUPFAM" id="SSF143120">
    <property type="entry name" value="YefM-like"/>
    <property type="match status" value="1"/>
</dbReference>
<dbReference type="EMBL" id="FWZX01000009">
    <property type="protein sequence ID" value="SMF26875.1"/>
    <property type="molecule type" value="Genomic_DNA"/>
</dbReference>
<keyword evidence="4" id="KW-1185">Reference proteome</keyword>
<dbReference type="Proteomes" id="UP000192917">
    <property type="component" value="Unassembled WGS sequence"/>
</dbReference>
<dbReference type="InterPro" id="IPR036165">
    <property type="entry name" value="YefM-like_sf"/>
</dbReference>
<organism evidence="3 4">
    <name type="scientific">Tistlia consotensis USBA 355</name>
    <dbReference type="NCBI Taxonomy" id="560819"/>
    <lineage>
        <taxon>Bacteria</taxon>
        <taxon>Pseudomonadati</taxon>
        <taxon>Pseudomonadota</taxon>
        <taxon>Alphaproteobacteria</taxon>
        <taxon>Rhodospirillales</taxon>
        <taxon>Rhodovibrionaceae</taxon>
        <taxon>Tistlia</taxon>
    </lineage>
</organism>
<dbReference type="Pfam" id="PF02604">
    <property type="entry name" value="PhdYeFM_antitox"/>
    <property type="match status" value="1"/>
</dbReference>
<comment type="similarity">
    <text evidence="1 2">Belongs to the phD/YefM antitoxin family.</text>
</comment>
<dbReference type="Gene3D" id="3.40.1620.10">
    <property type="entry name" value="YefM-like domain"/>
    <property type="match status" value="1"/>
</dbReference>